<dbReference type="Proteomes" id="UP001388259">
    <property type="component" value="Unassembled WGS sequence"/>
</dbReference>
<dbReference type="CDD" id="cd07563">
    <property type="entry name" value="Peptidase_S41_IRBP"/>
    <property type="match status" value="1"/>
</dbReference>
<evidence type="ECO:0000313" key="5">
    <source>
        <dbReference type="EMBL" id="MEM0572164.1"/>
    </source>
</evidence>
<evidence type="ECO:0000256" key="1">
    <source>
        <dbReference type="PROSITE-ProRule" id="PRU00339"/>
    </source>
</evidence>
<dbReference type="Gene3D" id="3.90.226.10">
    <property type="entry name" value="2-enoyl-CoA Hydratase, Chain A, domain 1"/>
    <property type="match status" value="1"/>
</dbReference>
<dbReference type="InterPro" id="IPR019734">
    <property type="entry name" value="TPR_rpt"/>
</dbReference>
<reference evidence="4 7" key="1">
    <citation type="submission" date="2024-01" db="EMBL/GenBank/DDBJ databases">
        <title>Aequorivita flavus sp. nov., isolated from deep-sea sediment.</title>
        <authorList>
            <person name="Chen X."/>
        </authorList>
    </citation>
    <scope>NUCLEOTIDE SEQUENCE</scope>
    <source>
        <strain evidence="4">MCCC 1A16923</strain>
        <strain evidence="5 7">MCCC 1A16935</strain>
    </source>
</reference>
<dbReference type="PROSITE" id="PS50005">
    <property type="entry name" value="TPR"/>
    <property type="match status" value="1"/>
</dbReference>
<feature type="repeat" description="TPR" evidence="1">
    <location>
        <begin position="410"/>
        <end position="443"/>
    </location>
</feature>
<dbReference type="Proteomes" id="UP001390963">
    <property type="component" value="Unassembled WGS sequence"/>
</dbReference>
<evidence type="ECO:0000313" key="6">
    <source>
        <dbReference type="Proteomes" id="UP001388259"/>
    </source>
</evidence>
<dbReference type="EMBL" id="JAZBJM010000001">
    <property type="protein sequence ID" value="MEM0517095.1"/>
    <property type="molecule type" value="Genomic_DNA"/>
</dbReference>
<proteinExistence type="predicted"/>
<dbReference type="GO" id="GO:0008236">
    <property type="term" value="F:serine-type peptidase activity"/>
    <property type="evidence" value="ECO:0007669"/>
    <property type="project" value="InterPro"/>
</dbReference>
<keyword evidence="1" id="KW-0802">TPR repeat</keyword>
<keyword evidence="7" id="KW-1185">Reference proteome</keyword>
<dbReference type="PANTHER" id="PTHR11261">
    <property type="entry name" value="INTERPHOTORECEPTOR RETINOID-BINDING PROTEIN"/>
    <property type="match status" value="1"/>
</dbReference>
<accession>A0AB35YMX2</accession>
<dbReference type="Gene3D" id="3.30.750.44">
    <property type="match status" value="1"/>
</dbReference>
<dbReference type="Pfam" id="PF03572">
    <property type="entry name" value="Peptidase_S41"/>
    <property type="match status" value="1"/>
</dbReference>
<keyword evidence="2" id="KW-0732">Signal</keyword>
<evidence type="ECO:0000256" key="2">
    <source>
        <dbReference type="SAM" id="SignalP"/>
    </source>
</evidence>
<feature type="domain" description="Tail specific protease" evidence="3">
    <location>
        <begin position="114"/>
        <end position="310"/>
    </location>
</feature>
<dbReference type="GO" id="GO:0006508">
    <property type="term" value="P:proteolysis"/>
    <property type="evidence" value="ECO:0007669"/>
    <property type="project" value="InterPro"/>
</dbReference>
<dbReference type="Pfam" id="PF11918">
    <property type="entry name" value="Peptidase_S41_N"/>
    <property type="match status" value="1"/>
</dbReference>
<evidence type="ECO:0000259" key="3">
    <source>
        <dbReference type="SMART" id="SM00245"/>
    </source>
</evidence>
<sequence>MKIIIQLPILFVALLFNTGICNAQDNSLTKEYKKEVIQNITQLMNDFYVFPEVAKLTETHLKAQLLNGYFDQFENNETFAIALTNSVQTINKDKHMRIWSNQASNDSGKSKERTIDEYVIGIDRSRAANAGFNTVKILEGNVGYLDLRGFAGMETGKDIADAFMKLMSRTDAIIIDLSKNGGGSPNMVQYLCSYFFNQKLLLNSLYWREGNSTQEFWTLDEVGGRRMHDVPLFIITSERTFSAAEEFSYNMQTQKRATLVGQTTGGGANPGRSMRINANLNVFIPMGKAINPITKTNWEGVGVIPEIETTVEGAYDKTLDLAQKAAESYRANRNKTYSQLFMDLNNKLDHFTVGKSDDIILESLKKCKEANLFDEGDVNNLGYEYLLTHKKTKIAESILKANTILYPNSANAFDSYGESLMINGDLEASLKNYQRAVDIAASTADKDLEFYQKNLESIKQKFK</sequence>
<evidence type="ECO:0000313" key="7">
    <source>
        <dbReference type="Proteomes" id="UP001390963"/>
    </source>
</evidence>
<dbReference type="EMBL" id="JBANCF010000001">
    <property type="protein sequence ID" value="MEM0572164.1"/>
    <property type="molecule type" value="Genomic_DNA"/>
</dbReference>
<feature type="chain" id="PRO_5044261420" evidence="2">
    <location>
        <begin position="24"/>
        <end position="463"/>
    </location>
</feature>
<dbReference type="InterPro" id="IPR005151">
    <property type="entry name" value="Tail-specific_protease"/>
</dbReference>
<dbReference type="AlphaFoldDB" id="A0AB35YMX2"/>
<dbReference type="SUPFAM" id="SSF52096">
    <property type="entry name" value="ClpP/crotonase"/>
    <property type="match status" value="1"/>
</dbReference>
<organism evidence="4 6">
    <name type="scientific">Aequorivita flava</name>
    <dbReference type="NCBI Taxonomy" id="3114371"/>
    <lineage>
        <taxon>Bacteria</taxon>
        <taxon>Pseudomonadati</taxon>
        <taxon>Bacteroidota</taxon>
        <taxon>Flavobacteriia</taxon>
        <taxon>Flavobacteriales</taxon>
        <taxon>Flavobacteriaceae</taxon>
        <taxon>Aequorivita</taxon>
    </lineage>
</organism>
<name>A0AB35YMX2_9FLAO</name>
<dbReference type="InterPro" id="IPR029045">
    <property type="entry name" value="ClpP/crotonase-like_dom_sf"/>
</dbReference>
<protein>
    <submittedName>
        <fullName evidence="4">S41 family peptidase</fullName>
    </submittedName>
</protein>
<feature type="signal peptide" evidence="2">
    <location>
        <begin position="1"/>
        <end position="23"/>
    </location>
</feature>
<dbReference type="PANTHER" id="PTHR11261:SF3">
    <property type="entry name" value="RETINOL-BINDING PROTEIN 3"/>
    <property type="match status" value="1"/>
</dbReference>
<dbReference type="RefSeq" id="WP_342686531.1">
    <property type="nucleotide sequence ID" value="NZ_JAZBJM010000001.1"/>
</dbReference>
<evidence type="ECO:0000313" key="4">
    <source>
        <dbReference type="EMBL" id="MEM0517095.1"/>
    </source>
</evidence>
<gene>
    <name evidence="5" type="ORF">VZD24_01430</name>
    <name evidence="4" type="ORF">VZD85_01930</name>
</gene>
<dbReference type="SMART" id="SM00245">
    <property type="entry name" value="TSPc"/>
    <property type="match status" value="1"/>
</dbReference>
<comment type="caution">
    <text evidence="4">The sequence shown here is derived from an EMBL/GenBank/DDBJ whole genome shotgun (WGS) entry which is preliminary data.</text>
</comment>